<comment type="similarity">
    <text evidence="1">Belongs to the phD/YefM antitoxin family.</text>
</comment>
<gene>
    <name evidence="2" type="ordered locus">Tresu_2248</name>
</gene>
<proteinExistence type="inferred from homology"/>
<dbReference type="RefSeq" id="WP_013702369.1">
    <property type="nucleotide sequence ID" value="NC_015385.1"/>
</dbReference>
<dbReference type="eggNOG" id="ENOG503293A">
    <property type="taxonomic scope" value="Bacteria"/>
</dbReference>
<dbReference type="KEGG" id="tsu:Tresu_2248"/>
<evidence type="ECO:0000256" key="1">
    <source>
        <dbReference type="ARBA" id="ARBA00009981"/>
    </source>
</evidence>
<keyword evidence="3" id="KW-1185">Reference proteome</keyword>
<reference evidence="2 3" key="1">
    <citation type="journal article" date="2011" name="Stand. Genomic Sci.">
        <title>Complete genome sequence of Treponema succinifaciens type strain (6091).</title>
        <authorList>
            <person name="Han C."/>
            <person name="Gronow S."/>
            <person name="Teshima H."/>
            <person name="Lapidus A."/>
            <person name="Nolan M."/>
            <person name="Lucas S."/>
            <person name="Hammon N."/>
            <person name="Deshpande S."/>
            <person name="Cheng J.F."/>
            <person name="Zeytun A."/>
            <person name="Tapia R."/>
            <person name="Goodwin L."/>
            <person name="Pitluck S."/>
            <person name="Liolios K."/>
            <person name="Pagani I."/>
            <person name="Ivanova N."/>
            <person name="Mavromatis K."/>
            <person name="Mikhailova N."/>
            <person name="Huntemann M."/>
            <person name="Pati A."/>
            <person name="Chen A."/>
            <person name="Palaniappan K."/>
            <person name="Land M."/>
            <person name="Hauser L."/>
            <person name="Brambilla E.M."/>
            <person name="Rohde M."/>
            <person name="Goker M."/>
            <person name="Woyke T."/>
            <person name="Bristow J."/>
            <person name="Eisen J.A."/>
            <person name="Markowitz V."/>
            <person name="Hugenholtz P."/>
            <person name="Kyrpides N.C."/>
            <person name="Klenk H.P."/>
            <person name="Detter J.C."/>
        </authorList>
    </citation>
    <scope>NUCLEOTIDE SEQUENCE [LARGE SCALE GENOMIC DNA]</scope>
    <source>
        <strain evidence="3">ATCC 33096 / DSM 2489 / 6091</strain>
    </source>
</reference>
<reference evidence="3" key="2">
    <citation type="submission" date="2011-04" db="EMBL/GenBank/DDBJ databases">
        <title>The complete genome of chromosome of Treponema succinifaciens DSM 2489.</title>
        <authorList>
            <person name="Lucas S."/>
            <person name="Copeland A."/>
            <person name="Lapidus A."/>
            <person name="Bruce D."/>
            <person name="Goodwin L."/>
            <person name="Pitluck S."/>
            <person name="Peters L."/>
            <person name="Kyrpides N."/>
            <person name="Mavromatis K."/>
            <person name="Ivanova N."/>
            <person name="Ovchinnikova G."/>
            <person name="Teshima H."/>
            <person name="Detter J.C."/>
            <person name="Tapia R."/>
            <person name="Han C."/>
            <person name="Land M."/>
            <person name="Hauser L."/>
            <person name="Markowitz V."/>
            <person name="Cheng J.-F."/>
            <person name="Hugenholtz P."/>
            <person name="Woyke T."/>
            <person name="Wu D."/>
            <person name="Gronow S."/>
            <person name="Wellnitz S."/>
            <person name="Brambilla E."/>
            <person name="Klenk H.-P."/>
            <person name="Eisen J.A."/>
        </authorList>
    </citation>
    <scope>NUCLEOTIDE SEQUENCE [LARGE SCALE GENOMIC DNA]</scope>
    <source>
        <strain evidence="3">ATCC 33096 / DSM 2489 / 6091</strain>
    </source>
</reference>
<dbReference type="EMBL" id="CP002631">
    <property type="protein sequence ID" value="AEB15117.1"/>
    <property type="molecule type" value="Genomic_DNA"/>
</dbReference>
<dbReference type="OrthoDB" id="488160at2"/>
<dbReference type="NCBIfam" id="TIGR01552">
    <property type="entry name" value="phd_fam"/>
    <property type="match status" value="1"/>
</dbReference>
<dbReference type="HOGENOM" id="CLU_2262586_0_0_12"/>
<name>F2NTQ8_TRES6</name>
<dbReference type="Gene3D" id="3.40.1620.10">
    <property type="entry name" value="YefM-like domain"/>
    <property type="match status" value="1"/>
</dbReference>
<dbReference type="InterPro" id="IPR036165">
    <property type="entry name" value="YefM-like_sf"/>
</dbReference>
<protein>
    <submittedName>
        <fullName evidence="2">Prevent-host-death family protein</fullName>
    </submittedName>
</protein>
<organism evidence="2 3">
    <name type="scientific">Treponema succinifaciens (strain ATCC 33096 / DSM 2489 / 6091)</name>
    <dbReference type="NCBI Taxonomy" id="869209"/>
    <lineage>
        <taxon>Bacteria</taxon>
        <taxon>Pseudomonadati</taxon>
        <taxon>Spirochaetota</taxon>
        <taxon>Spirochaetia</taxon>
        <taxon>Spirochaetales</taxon>
        <taxon>Treponemataceae</taxon>
        <taxon>Treponema</taxon>
    </lineage>
</organism>
<dbReference type="GeneID" id="302999363"/>
<evidence type="ECO:0000313" key="2">
    <source>
        <dbReference type="EMBL" id="AEB15117.1"/>
    </source>
</evidence>
<dbReference type="SUPFAM" id="SSF143120">
    <property type="entry name" value="YefM-like"/>
    <property type="match status" value="1"/>
</dbReference>
<accession>F2NTQ8</accession>
<sequence>MTAPLYDVKARLSEYITYAENGEIVEITKHGTVSAVIISKKDFDENYKNSVKKNPVEELRKWRAGLSKDELLVLAEAGEEYNRILEENRNAERLDFGRENSWG</sequence>
<dbReference type="Proteomes" id="UP000006852">
    <property type="component" value="Chromosome"/>
</dbReference>
<evidence type="ECO:0000313" key="3">
    <source>
        <dbReference type="Proteomes" id="UP000006852"/>
    </source>
</evidence>
<dbReference type="AlphaFoldDB" id="F2NTQ8"/>